<reference evidence="1 2" key="1">
    <citation type="submission" date="2017-11" db="EMBL/GenBank/DDBJ databases">
        <authorList>
            <person name="Han C.G."/>
        </authorList>
    </citation>
    <scope>NUCLEOTIDE SEQUENCE [LARGE SCALE GENOMIC DNA]</scope>
    <source>
        <strain evidence="1 2">A10</strain>
    </source>
</reference>
<reference evidence="1 2" key="2">
    <citation type="submission" date="2018-01" db="EMBL/GenBank/DDBJ databases">
        <title>Genomic study of Klebsiella pneumoniae.</title>
        <authorList>
            <person name="Yang Y."/>
            <person name="Bicalho R."/>
        </authorList>
    </citation>
    <scope>NUCLEOTIDE SEQUENCE [LARGE SCALE GENOMIC DNA]</scope>
    <source>
        <strain evidence="1 2">A10</strain>
    </source>
</reference>
<name>A0A2J5Q585_9ENTR</name>
<comment type="caution">
    <text evidence="1">The sequence shown here is derived from an EMBL/GenBank/DDBJ whole genome shotgun (WGS) entry which is preliminary data.</text>
</comment>
<gene>
    <name evidence="1" type="ORF">CWN49_05770</name>
</gene>
<organism evidence="1 2">
    <name type="scientific">Klebsiella michiganensis</name>
    <dbReference type="NCBI Taxonomy" id="1134687"/>
    <lineage>
        <taxon>Bacteria</taxon>
        <taxon>Pseudomonadati</taxon>
        <taxon>Pseudomonadota</taxon>
        <taxon>Gammaproteobacteria</taxon>
        <taxon>Enterobacterales</taxon>
        <taxon>Enterobacteriaceae</taxon>
        <taxon>Klebsiella/Raoultella group</taxon>
        <taxon>Klebsiella</taxon>
    </lineage>
</organism>
<evidence type="ECO:0000313" key="1">
    <source>
        <dbReference type="EMBL" id="PLO73417.1"/>
    </source>
</evidence>
<evidence type="ECO:0000313" key="2">
    <source>
        <dbReference type="Proteomes" id="UP000234667"/>
    </source>
</evidence>
<protein>
    <submittedName>
        <fullName evidence="1">Uncharacterized protein</fullName>
    </submittedName>
</protein>
<dbReference type="AlphaFoldDB" id="A0A2J5Q585"/>
<dbReference type="Proteomes" id="UP000234667">
    <property type="component" value="Unassembled WGS sequence"/>
</dbReference>
<sequence>MRKVEILRVTDELISAILPHVRQADHDEFMAAAGMTPAEVITRAMKSASVAAAGLVNGQVVTIFGISPASIITGRGIPWLVSTDLMEQQPLTFLRHCRPVLRDMSHGYRVLENYVDARNHAAKSWLHWMGFTLADPEPYGIKGMPFHHFTKEIDHV</sequence>
<dbReference type="EMBL" id="PIDR01000104">
    <property type="protein sequence ID" value="PLO73417.1"/>
    <property type="molecule type" value="Genomic_DNA"/>
</dbReference>
<dbReference type="RefSeq" id="WP_244346266.1">
    <property type="nucleotide sequence ID" value="NZ_JAJMNQ010000020.1"/>
</dbReference>
<accession>A0A2J5Q585</accession>
<proteinExistence type="predicted"/>